<keyword evidence="3" id="KW-1185">Reference proteome</keyword>
<keyword evidence="1" id="KW-1133">Transmembrane helix</keyword>
<evidence type="ECO:0000256" key="1">
    <source>
        <dbReference type="SAM" id="Phobius"/>
    </source>
</evidence>
<accession>A0ABP3GCW6</accession>
<evidence type="ECO:0008006" key="4">
    <source>
        <dbReference type="Google" id="ProtNLM"/>
    </source>
</evidence>
<gene>
    <name evidence="2" type="ORF">GCM10009092_00670</name>
</gene>
<dbReference type="Proteomes" id="UP001501757">
    <property type="component" value="Unassembled WGS sequence"/>
</dbReference>
<keyword evidence="1" id="KW-0812">Transmembrane</keyword>
<name>A0ABP3GCW6_9ALTE</name>
<sequence>MPLSIQLNPALKYSFAVIMLLLLVWQLPGLYTTAHGNIQYYVAADKLDKWQAGKEQDLATYQLAKQAASIALSSKPNSAHYMLTLAKVMEWGIYLGFEVKQLDSLIHLYENAIQLRPDWPNAYSDYGYALAFIGNDLPGAITQLKRAEQYGPFIPEVLRQQLTVGLANWGSLPIADKIWLLSIVGRAAESHWPTFKALRELTAQYQRQDIVCPYLLNKTPALEQSRIKNLTRLCTQRAAS</sequence>
<proteinExistence type="predicted"/>
<evidence type="ECO:0000313" key="2">
    <source>
        <dbReference type="EMBL" id="GAA0340030.1"/>
    </source>
</evidence>
<dbReference type="EMBL" id="BAAAEI010000001">
    <property type="protein sequence ID" value="GAA0340030.1"/>
    <property type="molecule type" value="Genomic_DNA"/>
</dbReference>
<feature type="transmembrane region" description="Helical" evidence="1">
    <location>
        <begin position="12"/>
        <end position="31"/>
    </location>
</feature>
<dbReference type="Gene3D" id="1.25.40.10">
    <property type="entry name" value="Tetratricopeptide repeat domain"/>
    <property type="match status" value="1"/>
</dbReference>
<comment type="caution">
    <text evidence="2">The sequence shown here is derived from an EMBL/GenBank/DDBJ whole genome shotgun (WGS) entry which is preliminary data.</text>
</comment>
<keyword evidence="1" id="KW-0472">Membrane</keyword>
<evidence type="ECO:0000313" key="3">
    <source>
        <dbReference type="Proteomes" id="UP001501757"/>
    </source>
</evidence>
<reference evidence="3" key="1">
    <citation type="journal article" date="2019" name="Int. J. Syst. Evol. Microbiol.">
        <title>The Global Catalogue of Microorganisms (GCM) 10K type strain sequencing project: providing services to taxonomists for standard genome sequencing and annotation.</title>
        <authorList>
            <consortium name="The Broad Institute Genomics Platform"/>
            <consortium name="The Broad Institute Genome Sequencing Center for Infectious Disease"/>
            <person name="Wu L."/>
            <person name="Ma J."/>
        </authorList>
    </citation>
    <scope>NUCLEOTIDE SEQUENCE [LARGE SCALE GENOMIC DNA]</scope>
    <source>
        <strain evidence="3">JCM 13378</strain>
    </source>
</reference>
<dbReference type="SUPFAM" id="SSF48452">
    <property type="entry name" value="TPR-like"/>
    <property type="match status" value="1"/>
</dbReference>
<dbReference type="InterPro" id="IPR011990">
    <property type="entry name" value="TPR-like_helical_dom_sf"/>
</dbReference>
<organism evidence="2 3">
    <name type="scientific">Bowmanella denitrificans</name>
    <dbReference type="NCBI Taxonomy" id="366582"/>
    <lineage>
        <taxon>Bacteria</taxon>
        <taxon>Pseudomonadati</taxon>
        <taxon>Pseudomonadota</taxon>
        <taxon>Gammaproteobacteria</taxon>
        <taxon>Alteromonadales</taxon>
        <taxon>Alteromonadaceae</taxon>
        <taxon>Bowmanella</taxon>
    </lineage>
</organism>
<protein>
    <recommendedName>
        <fullName evidence="4">Tetratricopeptide repeat protein</fullName>
    </recommendedName>
</protein>